<dbReference type="EMBL" id="LARY01000001">
    <property type="protein sequence ID" value="RDX02807.1"/>
    <property type="molecule type" value="Genomic_DNA"/>
</dbReference>
<dbReference type="AlphaFoldDB" id="A0A3D8TVV3"/>
<evidence type="ECO:0000259" key="9">
    <source>
        <dbReference type="Pfam" id="PF00149"/>
    </source>
</evidence>
<proteinExistence type="inferred from homology"/>
<comment type="similarity">
    <text evidence="1 8">Belongs to the SbcD family.</text>
</comment>
<dbReference type="PANTHER" id="PTHR30337:SF0">
    <property type="entry name" value="NUCLEASE SBCCD SUBUNIT D"/>
    <property type="match status" value="1"/>
</dbReference>
<dbReference type="Pfam" id="PF00149">
    <property type="entry name" value="Metallophos"/>
    <property type="match status" value="1"/>
</dbReference>
<evidence type="ECO:0000256" key="8">
    <source>
        <dbReference type="RuleBase" id="RU363069"/>
    </source>
</evidence>
<keyword evidence="6 8" id="KW-0269">Exonuclease</keyword>
<dbReference type="InterPro" id="IPR004593">
    <property type="entry name" value="SbcD"/>
</dbReference>
<evidence type="ECO:0000256" key="6">
    <source>
        <dbReference type="ARBA" id="ARBA00022839"/>
    </source>
</evidence>
<dbReference type="GO" id="GO:0006260">
    <property type="term" value="P:DNA replication"/>
    <property type="evidence" value="ECO:0007669"/>
    <property type="project" value="UniProtKB-KW"/>
</dbReference>
<accession>A0A3D8TVV3</accession>
<reference evidence="12" key="1">
    <citation type="submission" date="2015-04" db="EMBL/GenBank/DDBJ databases">
        <authorList>
            <person name="Schardt J."/>
            <person name="Mueller-Herbst S."/>
            <person name="Scherer S."/>
            <person name="Huptas C."/>
        </authorList>
    </citation>
    <scope>NUCLEOTIDE SEQUENCE [LARGE SCALE GENOMIC DNA]</scope>
    <source>
        <strain evidence="12">Kiel-L1</strain>
    </source>
</reference>
<evidence type="ECO:0000256" key="7">
    <source>
        <dbReference type="ARBA" id="ARBA00023172"/>
    </source>
</evidence>
<dbReference type="GO" id="GO:0004519">
    <property type="term" value="F:endonuclease activity"/>
    <property type="evidence" value="ECO:0007669"/>
    <property type="project" value="UniProtKB-KW"/>
</dbReference>
<dbReference type="Pfam" id="PF12320">
    <property type="entry name" value="SbcD_C"/>
    <property type="match status" value="1"/>
</dbReference>
<dbReference type="InterPro" id="IPR026843">
    <property type="entry name" value="SbcD_C"/>
</dbReference>
<dbReference type="InterPro" id="IPR004843">
    <property type="entry name" value="Calcineurin-like_PHP"/>
</dbReference>
<comment type="function">
    <text evidence="8">SbcCD cleaves DNA hairpin structures. These structures can inhibit DNA replication and are intermediates in certain DNA recombination reactions. The complex acts as a 3'-&gt;5' double strand exonuclease that can open hairpins. It also has a 5' single-strand endonuclease activity.</text>
</comment>
<evidence type="ECO:0000313" key="12">
    <source>
        <dbReference type="Proteomes" id="UP000257055"/>
    </source>
</evidence>
<dbReference type="GO" id="GO:0008408">
    <property type="term" value="F:3'-5' exonuclease activity"/>
    <property type="evidence" value="ECO:0007669"/>
    <property type="project" value="InterPro"/>
</dbReference>
<dbReference type="InterPro" id="IPR050535">
    <property type="entry name" value="DNA_Repair-Maintenance_Comp"/>
</dbReference>
<evidence type="ECO:0000256" key="5">
    <source>
        <dbReference type="ARBA" id="ARBA00022801"/>
    </source>
</evidence>
<dbReference type="SUPFAM" id="SSF56300">
    <property type="entry name" value="Metallo-dependent phosphatases"/>
    <property type="match status" value="1"/>
</dbReference>
<dbReference type="NCBIfam" id="TIGR00619">
    <property type="entry name" value="sbcd"/>
    <property type="match status" value="1"/>
</dbReference>
<dbReference type="InterPro" id="IPR029052">
    <property type="entry name" value="Metallo-depent_PP-like"/>
</dbReference>
<keyword evidence="4 8" id="KW-0540">Nuclease</keyword>
<dbReference type="Gene3D" id="3.60.21.10">
    <property type="match status" value="1"/>
</dbReference>
<dbReference type="PANTHER" id="PTHR30337">
    <property type="entry name" value="COMPONENT OF ATP-DEPENDENT DSDNA EXONUCLEASE"/>
    <property type="match status" value="1"/>
</dbReference>
<feature type="domain" description="Nuclease SbcCD subunit D C-terminal" evidence="10">
    <location>
        <begin position="263"/>
        <end position="349"/>
    </location>
</feature>
<sequence>MKLLHTADLHLGKIVSGVSMLEDQRYILKEITKIIEQEKVDGIIIAGDLYDRSIPPTSAVSLLNDTLYHWNVELKLPIYAISGNHDSAERLNFGSAWYKNTKLFMAGKLMKTIEPISLPEAEIWLVPYHEPALVRELLEDDEIRSYEDAMQAITKQIRSVWDASKAQILVGHAFVSGGIPSDSERQLSVGNVDRVSTNAFEGFQYVALGHLHHPHAITHPTIHYSGSPLKYSFSESADQKSVRIVSFSGSELTEVREVPLIPHKDMRIESGTLHDLTTHILDHPDDYLAIQLEDKGALMDPIGKLRPFYPNILHLERQKVEITSQNEEQFEELMKKEDIELFDQFFEHVRGEHITEKQHDLMTEVFNEVRKEED</sequence>
<keyword evidence="5 8" id="KW-0378">Hydrolase</keyword>
<evidence type="ECO:0000313" key="11">
    <source>
        <dbReference type="EMBL" id="RDX02807.1"/>
    </source>
</evidence>
<evidence type="ECO:0000256" key="1">
    <source>
        <dbReference type="ARBA" id="ARBA00010555"/>
    </source>
</evidence>
<keyword evidence="7 8" id="KW-0233">DNA recombination</keyword>
<comment type="caution">
    <text evidence="11">The sequence shown here is derived from an EMBL/GenBank/DDBJ whole genome shotgun (WGS) entry which is preliminary data.</text>
</comment>
<dbReference type="RefSeq" id="WP_115752496.1">
    <property type="nucleotide sequence ID" value="NZ_LARY01000001.1"/>
</dbReference>
<protein>
    <recommendedName>
        <fullName evidence="3 8">Nuclease SbcCD subunit D</fullName>
    </recommendedName>
</protein>
<evidence type="ECO:0000259" key="10">
    <source>
        <dbReference type="Pfam" id="PF12320"/>
    </source>
</evidence>
<organism evidence="11 12">
    <name type="scientific">Listeria kieliensis</name>
    <dbReference type="NCBI Taxonomy" id="1621700"/>
    <lineage>
        <taxon>Bacteria</taxon>
        <taxon>Bacillati</taxon>
        <taxon>Bacillota</taxon>
        <taxon>Bacilli</taxon>
        <taxon>Bacillales</taxon>
        <taxon>Listeriaceae</taxon>
        <taxon>Listeria</taxon>
    </lineage>
</organism>
<comment type="subunit">
    <text evidence="2 8">Heterodimer of SbcC and SbcD.</text>
</comment>
<keyword evidence="12" id="KW-1185">Reference proteome</keyword>
<dbReference type="InterPro" id="IPR041796">
    <property type="entry name" value="Mre11_N"/>
</dbReference>
<keyword evidence="8" id="KW-0235">DNA replication</keyword>
<keyword evidence="8" id="KW-0255">Endonuclease</keyword>
<dbReference type="Proteomes" id="UP000257055">
    <property type="component" value="Unassembled WGS sequence"/>
</dbReference>
<feature type="domain" description="Calcineurin-like phosphoesterase" evidence="9">
    <location>
        <begin position="1"/>
        <end position="214"/>
    </location>
</feature>
<evidence type="ECO:0000256" key="4">
    <source>
        <dbReference type="ARBA" id="ARBA00022722"/>
    </source>
</evidence>
<evidence type="ECO:0000256" key="2">
    <source>
        <dbReference type="ARBA" id="ARBA00011322"/>
    </source>
</evidence>
<name>A0A3D8TVV3_9LIST</name>
<evidence type="ECO:0000256" key="3">
    <source>
        <dbReference type="ARBA" id="ARBA00013365"/>
    </source>
</evidence>
<dbReference type="CDD" id="cd00840">
    <property type="entry name" value="MPP_Mre11_N"/>
    <property type="match status" value="1"/>
</dbReference>
<dbReference type="GO" id="GO:0006310">
    <property type="term" value="P:DNA recombination"/>
    <property type="evidence" value="ECO:0007669"/>
    <property type="project" value="UniProtKB-KW"/>
</dbReference>
<gene>
    <name evidence="8" type="primary">sbcD</name>
    <name evidence="11" type="ORF">UR08_04690</name>
</gene>